<dbReference type="Proteomes" id="UP000051236">
    <property type="component" value="Unassembled WGS sequence"/>
</dbReference>
<dbReference type="EMBL" id="AZGA01000077">
    <property type="protein sequence ID" value="KRM31589.1"/>
    <property type="molecule type" value="Genomic_DNA"/>
</dbReference>
<accession>X0QL73</accession>
<feature type="transmembrane region" description="Helical" evidence="7">
    <location>
        <begin position="208"/>
        <end position="227"/>
    </location>
</feature>
<name>X0QL73_9LACO</name>
<dbReference type="eggNOG" id="COG2855">
    <property type="taxonomic scope" value="Bacteria"/>
</dbReference>
<dbReference type="PANTHER" id="PTHR30106">
    <property type="entry name" value="INNER MEMBRANE PROTEIN YEIH-RELATED"/>
    <property type="match status" value="1"/>
</dbReference>
<dbReference type="PANTHER" id="PTHR30106:SF2">
    <property type="entry name" value="UPF0324 INNER MEMBRANE PROTEIN YEIH"/>
    <property type="match status" value="1"/>
</dbReference>
<protein>
    <submittedName>
        <fullName evidence="8">Integral membrane protein</fullName>
    </submittedName>
</protein>
<evidence type="ECO:0000313" key="8">
    <source>
        <dbReference type="EMBL" id="KRM31589.1"/>
    </source>
</evidence>
<feature type="transmembrane region" description="Helical" evidence="7">
    <location>
        <begin position="89"/>
        <end position="107"/>
    </location>
</feature>
<evidence type="ECO:0000256" key="3">
    <source>
        <dbReference type="ARBA" id="ARBA00022475"/>
    </source>
</evidence>
<evidence type="ECO:0000256" key="5">
    <source>
        <dbReference type="ARBA" id="ARBA00022989"/>
    </source>
</evidence>
<gene>
    <name evidence="8" type="ORF">FC83_GL000650</name>
</gene>
<keyword evidence="5 7" id="KW-1133">Transmembrane helix</keyword>
<sequence>MSKVKNVLPGLGLSLVIAIIAQFIGRFIPSLGAATISILLGILLGNTLFKQPGLQAGTKFSESKLLEYSVMLLGATITFQTISHIGWQGVLFILLQMSITILGAIFIGKKLGFGEGITLLMAGGNAVCGSSAIASISPVIEAEDEDKGMVITLVNLMGTVLMLTLPVISLAMFGSNFLLRGALIGGTLQSVGQVVASASMVNQTTVQFATLFKIMRIMMLVVVVFIFGRLHQNNIQSELEAGAKISENRTKGHWLPWYVAGFLVLCVLNSVWHMPAILSGGAHLLSSWFEIIALAAIGLRLNLAAFLKAGKRFAIYGLGVGSVQVVSALVLITVFLKVIA</sequence>
<keyword evidence="6 7" id="KW-0472">Membrane</keyword>
<dbReference type="AlphaFoldDB" id="X0QL73"/>
<proteinExistence type="inferred from homology"/>
<dbReference type="OrthoDB" id="9811391at2"/>
<evidence type="ECO:0000313" key="9">
    <source>
        <dbReference type="Proteomes" id="UP000051236"/>
    </source>
</evidence>
<dbReference type="STRING" id="1423734.FC83_GL000650"/>
<keyword evidence="9" id="KW-1185">Reference proteome</keyword>
<reference evidence="8 9" key="1">
    <citation type="journal article" date="2015" name="Genome Announc.">
        <title>Expanding the biotechnology potential of lactobacilli through comparative genomics of 213 strains and associated genera.</title>
        <authorList>
            <person name="Sun Z."/>
            <person name="Harris H.M."/>
            <person name="McCann A."/>
            <person name="Guo C."/>
            <person name="Argimon S."/>
            <person name="Zhang W."/>
            <person name="Yang X."/>
            <person name="Jeffery I.B."/>
            <person name="Cooney J.C."/>
            <person name="Kagawa T.F."/>
            <person name="Liu W."/>
            <person name="Song Y."/>
            <person name="Salvetti E."/>
            <person name="Wrobel A."/>
            <person name="Rasinkangas P."/>
            <person name="Parkhill J."/>
            <person name="Rea M.C."/>
            <person name="O'Sullivan O."/>
            <person name="Ritari J."/>
            <person name="Douillard F.P."/>
            <person name="Paul Ross R."/>
            <person name="Yang R."/>
            <person name="Briner A.E."/>
            <person name="Felis G.E."/>
            <person name="de Vos W.M."/>
            <person name="Barrangou R."/>
            <person name="Klaenhammer T.R."/>
            <person name="Caufield P.W."/>
            <person name="Cui Y."/>
            <person name="Zhang H."/>
            <person name="O'Toole P.W."/>
        </authorList>
    </citation>
    <scope>NUCLEOTIDE SEQUENCE [LARGE SCALE GENOMIC DNA]</scope>
    <source>
        <strain evidence="8 9">DSM 18527</strain>
    </source>
</reference>
<evidence type="ECO:0000256" key="4">
    <source>
        <dbReference type="ARBA" id="ARBA00022692"/>
    </source>
</evidence>
<feature type="transmembrane region" description="Helical" evidence="7">
    <location>
        <begin position="149"/>
        <end position="170"/>
    </location>
</feature>
<feature type="transmembrane region" description="Helical" evidence="7">
    <location>
        <begin position="254"/>
        <end position="272"/>
    </location>
</feature>
<evidence type="ECO:0000256" key="6">
    <source>
        <dbReference type="ARBA" id="ARBA00023136"/>
    </source>
</evidence>
<keyword evidence="3" id="KW-1003">Cell membrane</keyword>
<feature type="transmembrane region" description="Helical" evidence="7">
    <location>
        <begin position="31"/>
        <end position="49"/>
    </location>
</feature>
<feature type="transmembrane region" description="Helical" evidence="7">
    <location>
        <begin position="7"/>
        <end position="25"/>
    </location>
</feature>
<dbReference type="Pfam" id="PF03601">
    <property type="entry name" value="Cons_hypoth698"/>
    <property type="match status" value="1"/>
</dbReference>
<evidence type="ECO:0000256" key="2">
    <source>
        <dbReference type="ARBA" id="ARBA00007977"/>
    </source>
</evidence>
<feature type="transmembrane region" description="Helical" evidence="7">
    <location>
        <begin position="284"/>
        <end position="301"/>
    </location>
</feature>
<dbReference type="RefSeq" id="WP_035451963.1">
    <property type="nucleotide sequence ID" value="NZ_AZGA01000077.1"/>
</dbReference>
<evidence type="ECO:0000256" key="1">
    <source>
        <dbReference type="ARBA" id="ARBA00004651"/>
    </source>
</evidence>
<feature type="transmembrane region" description="Helical" evidence="7">
    <location>
        <begin position="119"/>
        <end position="137"/>
    </location>
</feature>
<keyword evidence="4 7" id="KW-0812">Transmembrane</keyword>
<organism evidence="8 9">
    <name type="scientific">Agrilactobacillus composti DSM 18527 = JCM 14202</name>
    <dbReference type="NCBI Taxonomy" id="1423734"/>
    <lineage>
        <taxon>Bacteria</taxon>
        <taxon>Bacillati</taxon>
        <taxon>Bacillota</taxon>
        <taxon>Bacilli</taxon>
        <taxon>Lactobacillales</taxon>
        <taxon>Lactobacillaceae</taxon>
        <taxon>Agrilactobacillus</taxon>
    </lineage>
</organism>
<comment type="similarity">
    <text evidence="2">Belongs to the UPF0324 family.</text>
</comment>
<comment type="subcellular location">
    <subcellularLocation>
        <location evidence="1">Cell membrane</location>
        <topology evidence="1">Multi-pass membrane protein</topology>
    </subcellularLocation>
</comment>
<comment type="caution">
    <text evidence="8">The sequence shown here is derived from an EMBL/GenBank/DDBJ whole genome shotgun (WGS) entry which is preliminary data.</text>
</comment>
<dbReference type="PATRIC" id="fig|1423734.3.peg.656"/>
<feature type="transmembrane region" description="Helical" evidence="7">
    <location>
        <begin position="313"/>
        <end position="336"/>
    </location>
</feature>
<dbReference type="GO" id="GO:0005886">
    <property type="term" value="C:plasma membrane"/>
    <property type="evidence" value="ECO:0007669"/>
    <property type="project" value="UniProtKB-SubCell"/>
</dbReference>
<dbReference type="InterPro" id="IPR018383">
    <property type="entry name" value="UPF0324_pro"/>
</dbReference>
<evidence type="ECO:0000256" key="7">
    <source>
        <dbReference type="SAM" id="Phobius"/>
    </source>
</evidence>